<dbReference type="Proteomes" id="UP000325081">
    <property type="component" value="Unassembled WGS sequence"/>
</dbReference>
<dbReference type="InterPro" id="IPR039391">
    <property type="entry name" value="Phytocyanin-like"/>
</dbReference>
<feature type="domain" description="Phytocyanin" evidence="1">
    <location>
        <begin position="49"/>
        <end position="104"/>
    </location>
</feature>
<dbReference type="InterPro" id="IPR003245">
    <property type="entry name" value="Phytocyanin_dom"/>
</dbReference>
<name>A0A5A7REL8_STRAF</name>
<dbReference type="OrthoDB" id="904961at2759"/>
<dbReference type="AlphaFoldDB" id="A0A5A7REL8"/>
<dbReference type="EMBL" id="BKCP01011626">
    <property type="protein sequence ID" value="GER55224.1"/>
    <property type="molecule type" value="Genomic_DNA"/>
</dbReference>
<gene>
    <name evidence="2" type="ORF">STAS_32873</name>
</gene>
<dbReference type="Gene3D" id="2.60.40.420">
    <property type="entry name" value="Cupredoxins - blue copper proteins"/>
    <property type="match status" value="1"/>
</dbReference>
<dbReference type="GO" id="GO:0005886">
    <property type="term" value="C:plasma membrane"/>
    <property type="evidence" value="ECO:0007669"/>
    <property type="project" value="TreeGrafter"/>
</dbReference>
<dbReference type="PANTHER" id="PTHR33021">
    <property type="entry name" value="BLUE COPPER PROTEIN"/>
    <property type="match status" value="1"/>
</dbReference>
<comment type="caution">
    <text evidence="2">The sequence shown here is derived from an EMBL/GenBank/DDBJ whole genome shotgun (WGS) entry which is preliminary data.</text>
</comment>
<reference evidence="3" key="1">
    <citation type="journal article" date="2019" name="Curr. Biol.">
        <title>Genome Sequence of Striga asiatica Provides Insight into the Evolution of Plant Parasitism.</title>
        <authorList>
            <person name="Yoshida S."/>
            <person name="Kim S."/>
            <person name="Wafula E.K."/>
            <person name="Tanskanen J."/>
            <person name="Kim Y.M."/>
            <person name="Honaas L."/>
            <person name="Yang Z."/>
            <person name="Spallek T."/>
            <person name="Conn C.E."/>
            <person name="Ichihashi Y."/>
            <person name="Cheong K."/>
            <person name="Cui S."/>
            <person name="Der J.P."/>
            <person name="Gundlach H."/>
            <person name="Jiao Y."/>
            <person name="Hori C."/>
            <person name="Ishida J.K."/>
            <person name="Kasahara H."/>
            <person name="Kiba T."/>
            <person name="Kim M.S."/>
            <person name="Koo N."/>
            <person name="Laohavisit A."/>
            <person name="Lee Y.H."/>
            <person name="Lumba S."/>
            <person name="McCourt P."/>
            <person name="Mortimer J.C."/>
            <person name="Mutuku J.M."/>
            <person name="Nomura T."/>
            <person name="Sasaki-Sekimoto Y."/>
            <person name="Seto Y."/>
            <person name="Wang Y."/>
            <person name="Wakatake T."/>
            <person name="Sakakibara H."/>
            <person name="Demura T."/>
            <person name="Yamaguchi S."/>
            <person name="Yoneyama K."/>
            <person name="Manabe R.I."/>
            <person name="Nelson D.C."/>
            <person name="Schulman A.H."/>
            <person name="Timko M.P."/>
            <person name="dePamphilis C.W."/>
            <person name="Choi D."/>
            <person name="Shirasu K."/>
        </authorList>
    </citation>
    <scope>NUCLEOTIDE SEQUENCE [LARGE SCALE GENOMIC DNA]</scope>
    <source>
        <strain evidence="3">cv. UVA1</strain>
    </source>
</reference>
<dbReference type="Pfam" id="PF02298">
    <property type="entry name" value="Cu_bind_like"/>
    <property type="match status" value="1"/>
</dbReference>
<evidence type="ECO:0000259" key="1">
    <source>
        <dbReference type="Pfam" id="PF02298"/>
    </source>
</evidence>
<organism evidence="2 3">
    <name type="scientific">Striga asiatica</name>
    <name type="common">Asiatic witchweed</name>
    <name type="synonym">Buchnera asiatica</name>
    <dbReference type="NCBI Taxonomy" id="4170"/>
    <lineage>
        <taxon>Eukaryota</taxon>
        <taxon>Viridiplantae</taxon>
        <taxon>Streptophyta</taxon>
        <taxon>Embryophyta</taxon>
        <taxon>Tracheophyta</taxon>
        <taxon>Spermatophyta</taxon>
        <taxon>Magnoliopsida</taxon>
        <taxon>eudicotyledons</taxon>
        <taxon>Gunneridae</taxon>
        <taxon>Pentapetalae</taxon>
        <taxon>asterids</taxon>
        <taxon>lamiids</taxon>
        <taxon>Lamiales</taxon>
        <taxon>Orobanchaceae</taxon>
        <taxon>Buchnereae</taxon>
        <taxon>Striga</taxon>
    </lineage>
</organism>
<dbReference type="PANTHER" id="PTHR33021:SF9">
    <property type="entry name" value="PUTATIVE, EXPRESSED-RELATED"/>
    <property type="match status" value="1"/>
</dbReference>
<dbReference type="GO" id="GO:0009055">
    <property type="term" value="F:electron transfer activity"/>
    <property type="evidence" value="ECO:0007669"/>
    <property type="project" value="InterPro"/>
</dbReference>
<sequence length="125" mass="14228">MMAVAGTHMYVVESSSNEGWAPSQGYQIIYPLKAHPHRKVVALRDIKEEFVYAPRLHNVVKVNSTEFSDCGTSKQTTPGQGNDTMTLTYGDNYFICTIGNYCHNQGMKFSVWAYRRSKRNERLSI</sequence>
<accession>A0A5A7REL8</accession>
<dbReference type="InterPro" id="IPR008972">
    <property type="entry name" value="Cupredoxin"/>
</dbReference>
<proteinExistence type="predicted"/>
<evidence type="ECO:0000313" key="3">
    <source>
        <dbReference type="Proteomes" id="UP000325081"/>
    </source>
</evidence>
<evidence type="ECO:0000313" key="2">
    <source>
        <dbReference type="EMBL" id="GER55224.1"/>
    </source>
</evidence>
<dbReference type="SUPFAM" id="SSF49503">
    <property type="entry name" value="Cupredoxins"/>
    <property type="match status" value="1"/>
</dbReference>
<keyword evidence="3" id="KW-1185">Reference proteome</keyword>
<protein>
    <submittedName>
        <fullName evidence="2">Basic blue protein</fullName>
    </submittedName>
</protein>